<evidence type="ECO:0000313" key="1">
    <source>
        <dbReference type="EMBL" id="KCZ93075.1"/>
    </source>
</evidence>
<evidence type="ECO:0000313" key="2">
    <source>
        <dbReference type="Proteomes" id="UP000025061"/>
    </source>
</evidence>
<dbReference type="EMBL" id="ARYI01000008">
    <property type="protein sequence ID" value="KCZ93075.1"/>
    <property type="molecule type" value="Genomic_DNA"/>
</dbReference>
<dbReference type="PROSITE" id="PS51257">
    <property type="entry name" value="PROKAR_LIPOPROTEIN"/>
    <property type="match status" value="1"/>
</dbReference>
<proteinExistence type="predicted"/>
<protein>
    <submittedName>
        <fullName evidence="1">Putative lipoprotein</fullName>
    </submittedName>
</protein>
<gene>
    <name evidence="1" type="ORF">HHI_10329</name>
</gene>
<dbReference type="RefSeq" id="WP_011646512.1">
    <property type="nucleotide sequence ID" value="NZ_ARYI01000008.1"/>
</dbReference>
<dbReference type="Proteomes" id="UP000025061">
    <property type="component" value="Unassembled WGS sequence"/>
</dbReference>
<sequence length="158" mass="16581">MTRNFVVAAGIGVFILSACQATGVKAGSVDVVPQLGSEVVFSPRVLERDGYCLAGFAVTYPEDVAPHKRQIRVTTRWSGDVVDYPLPIPPLGGPDRYTENGDGTVTFNGMVTDSIMACDPELAARTLAIGPCVEGACVAARFVANAQTAGLGIDEAEY</sequence>
<organism evidence="1 2">
    <name type="scientific">Hyphomonas hirschiana VP5</name>
    <dbReference type="NCBI Taxonomy" id="1280951"/>
    <lineage>
        <taxon>Bacteria</taxon>
        <taxon>Pseudomonadati</taxon>
        <taxon>Pseudomonadota</taxon>
        <taxon>Alphaproteobacteria</taxon>
        <taxon>Hyphomonadales</taxon>
        <taxon>Hyphomonadaceae</taxon>
        <taxon>Hyphomonas</taxon>
    </lineage>
</organism>
<dbReference type="OrthoDB" id="7890742at2"/>
<comment type="caution">
    <text evidence="1">The sequence shown here is derived from an EMBL/GenBank/DDBJ whole genome shotgun (WGS) entry which is preliminary data.</text>
</comment>
<accession>A0A059FQY8</accession>
<keyword evidence="2" id="KW-1185">Reference proteome</keyword>
<name>A0A059FQY8_9PROT</name>
<dbReference type="PATRIC" id="fig|1280951.3.peg.2082"/>
<keyword evidence="1" id="KW-0449">Lipoprotein</keyword>
<reference evidence="1 2" key="1">
    <citation type="submission" date="2013-04" db="EMBL/GenBank/DDBJ databases">
        <title>Hyphomonas hirschiana VP5 Genome Sequencing.</title>
        <authorList>
            <person name="Lai Q."/>
            <person name="Shao Z."/>
        </authorList>
    </citation>
    <scope>NUCLEOTIDE SEQUENCE [LARGE SCALE GENOMIC DNA]</scope>
    <source>
        <strain evidence="1 2">VP5</strain>
    </source>
</reference>
<dbReference type="AlphaFoldDB" id="A0A059FQY8"/>